<keyword evidence="3" id="KW-1185">Reference proteome</keyword>
<dbReference type="HOGENOM" id="CLU_167355_3_1_9"/>
<name>A0A060LZB8_9BACI</name>
<gene>
    <name evidence="2" type="ORF">BleG1_4033</name>
</gene>
<evidence type="ECO:0000313" key="3">
    <source>
        <dbReference type="Proteomes" id="UP000027142"/>
    </source>
</evidence>
<evidence type="ECO:0000313" key="2">
    <source>
        <dbReference type="EMBL" id="AIC96571.1"/>
    </source>
</evidence>
<dbReference type="InterPro" id="IPR010001">
    <property type="entry name" value="BofA"/>
</dbReference>
<organism evidence="2 3">
    <name type="scientific">Shouchella lehensis G1</name>
    <dbReference type="NCBI Taxonomy" id="1246626"/>
    <lineage>
        <taxon>Bacteria</taxon>
        <taxon>Bacillati</taxon>
        <taxon>Bacillota</taxon>
        <taxon>Bacilli</taxon>
        <taxon>Bacillales</taxon>
        <taxon>Bacillaceae</taxon>
        <taxon>Shouchella</taxon>
    </lineage>
</organism>
<dbReference type="PATRIC" id="fig|1246626.3.peg.4020"/>
<dbReference type="EMBL" id="CP003923">
    <property type="protein sequence ID" value="AIC96571.1"/>
    <property type="molecule type" value="Genomic_DNA"/>
</dbReference>
<evidence type="ECO:0000256" key="1">
    <source>
        <dbReference type="SAM" id="Phobius"/>
    </source>
</evidence>
<keyword evidence="1" id="KW-0472">Membrane</keyword>
<sequence>MGDWVLLLLGALVILLLLVGASIKPFRFVGRLGVKFIIAALFLFLFNSLTTMTGLFVPINLTTTAVVALLGLPGMLLLVAVQQLIL</sequence>
<keyword evidence="1" id="KW-0812">Transmembrane</keyword>
<proteinExistence type="predicted"/>
<feature type="transmembrane region" description="Helical" evidence="1">
    <location>
        <begin position="64"/>
        <end position="85"/>
    </location>
</feature>
<dbReference type="RefSeq" id="WP_038484813.1">
    <property type="nucleotide sequence ID" value="NZ_CP003923.1"/>
</dbReference>
<keyword evidence="1" id="KW-1133">Transmembrane helix</keyword>
<dbReference type="Pfam" id="PF07441">
    <property type="entry name" value="BofA"/>
    <property type="match status" value="1"/>
</dbReference>
<dbReference type="NCBIfam" id="TIGR02862">
    <property type="entry name" value="spore_BofA"/>
    <property type="match status" value="1"/>
</dbReference>
<accession>A0A060LZB8</accession>
<dbReference type="STRING" id="1246626.BleG1_4033"/>
<protein>
    <recommendedName>
        <fullName evidence="4">Pro-sigmaK processing inhibitor BofA</fullName>
    </recommendedName>
</protein>
<feature type="transmembrane region" description="Helical" evidence="1">
    <location>
        <begin position="37"/>
        <end position="57"/>
    </location>
</feature>
<dbReference type="KEGG" id="ble:BleG1_4033"/>
<evidence type="ECO:0008006" key="4">
    <source>
        <dbReference type="Google" id="ProtNLM"/>
    </source>
</evidence>
<reference evidence="2 3" key="1">
    <citation type="journal article" date="2014" name="Gene">
        <title>A comparative genomic analysis of the alkalitolerant soil bacterium Bacillus lehensis G1.</title>
        <authorList>
            <person name="Noor Y.M."/>
            <person name="Samsulrizal N.H."/>
            <person name="Jema'on N.A."/>
            <person name="Low K.O."/>
            <person name="Ramli A.N."/>
            <person name="Alias N.I."/>
            <person name="Damis S.I."/>
            <person name="Fuzi S.F."/>
            <person name="Isa M.N."/>
            <person name="Murad A.M."/>
            <person name="Raih M.F."/>
            <person name="Bakar F.D."/>
            <person name="Najimudin N."/>
            <person name="Mahadi N.M."/>
            <person name="Illias R.M."/>
        </authorList>
    </citation>
    <scope>NUCLEOTIDE SEQUENCE [LARGE SCALE GENOMIC DNA]</scope>
    <source>
        <strain evidence="2 3">G1</strain>
    </source>
</reference>
<dbReference type="Proteomes" id="UP000027142">
    <property type="component" value="Chromosome"/>
</dbReference>
<dbReference type="AlphaFoldDB" id="A0A060LZB8"/>